<name>A0ABN9QW95_9DINO</name>
<sequence length="140" mass="14359">SAVSCPSRGASAWTSARLGASPPSTWSRTRCPGSRPRTRTGGTSCRGRGIISTSSCGASSGPPRPACSGELPRARRGARMPRSRAAPARRVRSEGDGVQRWRRRSTIFGGAAAAGQDDSGRSWASVPLAPPSAAAASRLG</sequence>
<feature type="compositionally biased region" description="Basic residues" evidence="1">
    <location>
        <begin position="74"/>
        <end position="90"/>
    </location>
</feature>
<feature type="non-terminal residue" evidence="2">
    <location>
        <position position="1"/>
    </location>
</feature>
<comment type="caution">
    <text evidence="2">The sequence shown here is derived from an EMBL/GenBank/DDBJ whole genome shotgun (WGS) entry which is preliminary data.</text>
</comment>
<evidence type="ECO:0000313" key="3">
    <source>
        <dbReference type="Proteomes" id="UP001189429"/>
    </source>
</evidence>
<feature type="region of interest" description="Disordered" evidence="1">
    <location>
        <begin position="1"/>
        <end position="140"/>
    </location>
</feature>
<reference evidence="2" key="1">
    <citation type="submission" date="2023-10" db="EMBL/GenBank/DDBJ databases">
        <authorList>
            <person name="Chen Y."/>
            <person name="Shah S."/>
            <person name="Dougan E. K."/>
            <person name="Thang M."/>
            <person name="Chan C."/>
        </authorList>
    </citation>
    <scope>NUCLEOTIDE SEQUENCE [LARGE SCALE GENOMIC DNA]</scope>
</reference>
<feature type="compositionally biased region" description="Low complexity" evidence="1">
    <location>
        <begin position="27"/>
        <end position="52"/>
    </location>
</feature>
<feature type="compositionally biased region" description="Low complexity" evidence="1">
    <location>
        <begin position="124"/>
        <end position="140"/>
    </location>
</feature>
<protein>
    <submittedName>
        <fullName evidence="2">Uncharacterized protein</fullName>
    </submittedName>
</protein>
<keyword evidence="3" id="KW-1185">Reference proteome</keyword>
<evidence type="ECO:0000313" key="2">
    <source>
        <dbReference type="EMBL" id="CAK0809452.1"/>
    </source>
</evidence>
<accession>A0ABN9QW95</accession>
<proteinExistence type="predicted"/>
<feature type="non-terminal residue" evidence="2">
    <location>
        <position position="140"/>
    </location>
</feature>
<evidence type="ECO:0000256" key="1">
    <source>
        <dbReference type="SAM" id="MobiDB-lite"/>
    </source>
</evidence>
<organism evidence="2 3">
    <name type="scientific">Prorocentrum cordatum</name>
    <dbReference type="NCBI Taxonomy" id="2364126"/>
    <lineage>
        <taxon>Eukaryota</taxon>
        <taxon>Sar</taxon>
        <taxon>Alveolata</taxon>
        <taxon>Dinophyceae</taxon>
        <taxon>Prorocentrales</taxon>
        <taxon>Prorocentraceae</taxon>
        <taxon>Prorocentrum</taxon>
    </lineage>
</organism>
<dbReference type="EMBL" id="CAUYUJ010004414">
    <property type="protein sequence ID" value="CAK0809452.1"/>
    <property type="molecule type" value="Genomic_DNA"/>
</dbReference>
<gene>
    <name evidence="2" type="ORF">PCOR1329_LOCUS14699</name>
</gene>
<dbReference type="Proteomes" id="UP001189429">
    <property type="component" value="Unassembled WGS sequence"/>
</dbReference>